<dbReference type="Pfam" id="PF12937">
    <property type="entry name" value="F-box-like"/>
    <property type="match status" value="1"/>
</dbReference>
<feature type="domain" description="F-box" evidence="1">
    <location>
        <begin position="13"/>
        <end position="55"/>
    </location>
</feature>
<evidence type="ECO:0000259" key="1">
    <source>
        <dbReference type="Pfam" id="PF12937"/>
    </source>
</evidence>
<dbReference type="FunFam" id="3.80.10.10:FF:000237">
    <property type="entry name" value="F-box only protein 39"/>
    <property type="match status" value="1"/>
</dbReference>
<evidence type="ECO:0000313" key="2">
    <source>
        <dbReference type="Ensembl" id="ENSLACP00000023628.1"/>
    </source>
</evidence>
<evidence type="ECO:0000313" key="3">
    <source>
        <dbReference type="Proteomes" id="UP000008672"/>
    </source>
</evidence>
<dbReference type="InterPro" id="IPR036047">
    <property type="entry name" value="F-box-like_dom_sf"/>
</dbReference>
<dbReference type="Gene3D" id="3.80.10.10">
    <property type="entry name" value="Ribonuclease Inhibitor"/>
    <property type="match status" value="1"/>
</dbReference>
<sequence>MEETTAQPGQSCWANLPEISLARVFWWLGDRDRAHAALVCRHWNQVMMSPALWKCRAFVFCGRPSKSRRSEFESALWYARKFGKYLEELEIRFVNPYSSFLARKFQVTMRTFMARLGNDNNRLRLLTIQHLDLDRVVWRNNIKNAFIKSLKFFLRRQSKSLEYVNLKGARLNIEQGCSILSSLSYLKNNSSVSELNIEDFFSHHLAVYANPLFCETLATFQNLVILSLNYNCISDDFLDTLCEHCSHTLRTIDIKCHIHDPHGQVVWGMSWAKLNKKIPNLKVNFYFDRVIKNDSLTRILIAEIPIRSISLRNCFFSDGDWTMKPTLTDLIPSYRHTLQRLTLEFNNRQESVENELLQLVLLCEKLYFLKLWAFINITFIEKLLEYRQHGKTILRTLKVGATLYLHFGGSYPSKTKGHDIISGFM</sequence>
<dbReference type="GeneTree" id="ENSGT00510000048837"/>
<gene>
    <name evidence="2" type="primary">FBXO39</name>
</gene>
<dbReference type="Gene3D" id="1.20.1280.50">
    <property type="match status" value="1"/>
</dbReference>
<reference evidence="2" key="2">
    <citation type="submission" date="2025-08" db="UniProtKB">
        <authorList>
            <consortium name="Ensembl"/>
        </authorList>
    </citation>
    <scope>IDENTIFICATION</scope>
</reference>
<dbReference type="AlphaFoldDB" id="M3XLM2"/>
<dbReference type="Ensembl" id="ENSLACT00000025465.1">
    <property type="protein sequence ID" value="ENSLACP00000023628.1"/>
    <property type="gene ID" value="ENSLACG00000018763.2"/>
</dbReference>
<dbReference type="Proteomes" id="UP000008672">
    <property type="component" value="Unassembled WGS sequence"/>
</dbReference>
<name>M3XLM2_LATCH</name>
<reference evidence="3" key="1">
    <citation type="submission" date="2011-08" db="EMBL/GenBank/DDBJ databases">
        <title>The draft genome of Latimeria chalumnae.</title>
        <authorList>
            <person name="Di Palma F."/>
            <person name="Alfoldi J."/>
            <person name="Johnson J."/>
            <person name="Berlin A."/>
            <person name="Gnerre S."/>
            <person name="Jaffe D."/>
            <person name="MacCallum I."/>
            <person name="Young S."/>
            <person name="Walker B.J."/>
            <person name="Lander E."/>
            <person name="Lindblad-Toh K."/>
        </authorList>
    </citation>
    <scope>NUCLEOTIDE SEQUENCE [LARGE SCALE GENOMIC DNA]</scope>
    <source>
        <strain evidence="3">Wild caught</strain>
    </source>
</reference>
<organism evidence="2 3">
    <name type="scientific">Latimeria chalumnae</name>
    <name type="common">Coelacanth</name>
    <dbReference type="NCBI Taxonomy" id="7897"/>
    <lineage>
        <taxon>Eukaryota</taxon>
        <taxon>Metazoa</taxon>
        <taxon>Chordata</taxon>
        <taxon>Craniata</taxon>
        <taxon>Vertebrata</taxon>
        <taxon>Euteleostomi</taxon>
        <taxon>Coelacanthiformes</taxon>
        <taxon>Coelacanthidae</taxon>
        <taxon>Latimeria</taxon>
    </lineage>
</organism>
<dbReference type="SUPFAM" id="SSF52047">
    <property type="entry name" value="RNI-like"/>
    <property type="match status" value="1"/>
</dbReference>
<dbReference type="HOGENOM" id="CLU_050223_0_0_1"/>
<dbReference type="GO" id="GO:0031398">
    <property type="term" value="P:positive regulation of protein ubiquitination"/>
    <property type="evidence" value="ECO:0007669"/>
    <property type="project" value="TreeGrafter"/>
</dbReference>
<dbReference type="InterPro" id="IPR001810">
    <property type="entry name" value="F-box_dom"/>
</dbReference>
<protein>
    <submittedName>
        <fullName evidence="2">F-box protein 39</fullName>
    </submittedName>
</protein>
<dbReference type="InterPro" id="IPR032675">
    <property type="entry name" value="LRR_dom_sf"/>
</dbReference>
<dbReference type="PANTHER" id="PTHR20933:SF3">
    <property type="entry name" value="F-BOX ONLY PROTEIN 33"/>
    <property type="match status" value="1"/>
</dbReference>
<proteinExistence type="predicted"/>
<accession>M3XLM2</accession>
<dbReference type="CDD" id="cd22108">
    <property type="entry name" value="F-box_FBXO39"/>
    <property type="match status" value="1"/>
</dbReference>
<dbReference type="SUPFAM" id="SSF81383">
    <property type="entry name" value="F-box domain"/>
    <property type="match status" value="1"/>
</dbReference>
<dbReference type="PANTHER" id="PTHR20933">
    <property type="entry name" value="F-BOX ONLY PROTEIN 33"/>
    <property type="match status" value="1"/>
</dbReference>
<reference evidence="2" key="3">
    <citation type="submission" date="2025-09" db="UniProtKB">
        <authorList>
            <consortium name="Ensembl"/>
        </authorList>
    </citation>
    <scope>IDENTIFICATION</scope>
</reference>
<dbReference type="EMBL" id="AFYH01008643">
    <property type="status" value="NOT_ANNOTATED_CDS"/>
    <property type="molecule type" value="Genomic_DNA"/>
</dbReference>
<keyword evidence="3" id="KW-1185">Reference proteome</keyword>